<feature type="transmembrane region" description="Helical" evidence="1">
    <location>
        <begin position="141"/>
        <end position="170"/>
    </location>
</feature>
<evidence type="ECO:0000313" key="3">
    <source>
        <dbReference type="Proteomes" id="UP000251889"/>
    </source>
</evidence>
<keyword evidence="1" id="KW-1133">Transmembrane helix</keyword>
<keyword evidence="3" id="KW-1185">Reference proteome</keyword>
<organism evidence="2 3">
    <name type="scientific">Pseudochryseolinea flava</name>
    <dbReference type="NCBI Taxonomy" id="2059302"/>
    <lineage>
        <taxon>Bacteria</taxon>
        <taxon>Pseudomonadati</taxon>
        <taxon>Bacteroidota</taxon>
        <taxon>Cytophagia</taxon>
        <taxon>Cytophagales</taxon>
        <taxon>Fulvivirgaceae</taxon>
        <taxon>Pseudochryseolinea</taxon>
    </lineage>
</organism>
<evidence type="ECO:0008006" key="4">
    <source>
        <dbReference type="Google" id="ProtNLM"/>
    </source>
</evidence>
<reference evidence="2 3" key="1">
    <citation type="submission" date="2018-06" db="EMBL/GenBank/DDBJ databases">
        <title>Chryseolinea flavus sp. nov., a member of the phylum Bacteroidetes isolated from soil.</title>
        <authorList>
            <person name="Li Y."/>
            <person name="Wang J."/>
        </authorList>
    </citation>
    <scope>NUCLEOTIDE SEQUENCE [LARGE SCALE GENOMIC DNA]</scope>
    <source>
        <strain evidence="2 3">SDU1-6</strain>
    </source>
</reference>
<feature type="transmembrane region" description="Helical" evidence="1">
    <location>
        <begin position="91"/>
        <end position="121"/>
    </location>
</feature>
<name>A0A364Y9V7_9BACT</name>
<feature type="transmembrane region" description="Helical" evidence="1">
    <location>
        <begin position="217"/>
        <end position="244"/>
    </location>
</feature>
<protein>
    <recommendedName>
        <fullName evidence="4">Glycosyltransferase RgtA/B/C/D-like domain-containing protein</fullName>
    </recommendedName>
</protein>
<feature type="transmembrane region" description="Helical" evidence="1">
    <location>
        <begin position="280"/>
        <end position="299"/>
    </location>
</feature>
<accession>A0A364Y9V7</accession>
<dbReference type="EMBL" id="QMFY01000001">
    <property type="protein sequence ID" value="RAW03139.1"/>
    <property type="molecule type" value="Genomic_DNA"/>
</dbReference>
<proteinExistence type="predicted"/>
<evidence type="ECO:0000313" key="2">
    <source>
        <dbReference type="EMBL" id="RAW03139.1"/>
    </source>
</evidence>
<keyword evidence="1" id="KW-0472">Membrane</keyword>
<dbReference type="AlphaFoldDB" id="A0A364Y9V7"/>
<feature type="transmembrane region" description="Helical" evidence="1">
    <location>
        <begin position="61"/>
        <end position="79"/>
    </location>
</feature>
<gene>
    <name evidence="2" type="ORF">DQQ10_03310</name>
</gene>
<feature type="transmembrane region" description="Helical" evidence="1">
    <location>
        <begin position="256"/>
        <end position="274"/>
    </location>
</feature>
<keyword evidence="1" id="KW-0812">Transmembrane</keyword>
<comment type="caution">
    <text evidence="2">The sequence shown here is derived from an EMBL/GenBank/DDBJ whole genome shotgun (WGS) entry which is preliminary data.</text>
</comment>
<sequence length="438" mass="50819">MLLADPGLTLPELNSMLIGEKMREGHSMYIDIVDHTAPLAAWCDSVFDFVFGRSLIARRSFALFVILVQAVFLGIIFINKKAFAENTFIPSLLYLIFFAFSYDNVGLTPELLASGFLLLALNNLFKEIEFREQRDESIFNLGLYISFASLFAFSFSVYLLASIVILAIFTRLEVRKYLLMVIGFLVPHLMLVSIFYLRNGLDSLWDFYYLPNLSFSTSYYIGAKSMWILGAVPAFYLVVSFVILNREARFTKYQSQLVQATFFWMVFAFLQIFYSKGIRPQSFITLIPVISFYVSHFLLMIRRRKFAEINLWLIVIAIISVGYLSYYNNTGVDYETLRVHTVPTENKGEKILVLNSTPSLYANNRLGTGFLNWNLSEDIFKHPEYYENVVRVSKAFKKDPPQRVLDPDNIFESYLKRIPELRRSYQKHSTGEYRQLKK</sequence>
<feature type="transmembrane region" description="Helical" evidence="1">
    <location>
        <begin position="177"/>
        <end position="197"/>
    </location>
</feature>
<feature type="transmembrane region" description="Helical" evidence="1">
    <location>
        <begin position="311"/>
        <end position="328"/>
    </location>
</feature>
<dbReference type="Proteomes" id="UP000251889">
    <property type="component" value="Unassembled WGS sequence"/>
</dbReference>
<evidence type="ECO:0000256" key="1">
    <source>
        <dbReference type="SAM" id="Phobius"/>
    </source>
</evidence>